<gene>
    <name evidence="2" type="ORF">MNEG_11187</name>
</gene>
<evidence type="ECO:0000256" key="1">
    <source>
        <dbReference type="SAM" id="MobiDB-lite"/>
    </source>
</evidence>
<feature type="compositionally biased region" description="Low complexity" evidence="1">
    <location>
        <begin position="99"/>
        <end position="110"/>
    </location>
</feature>
<accession>A0A0D2JAK7</accession>
<evidence type="ECO:0000313" key="2">
    <source>
        <dbReference type="EMBL" id="KIY96772.1"/>
    </source>
</evidence>
<dbReference type="RefSeq" id="XP_013895792.1">
    <property type="nucleotide sequence ID" value="XM_014040338.1"/>
</dbReference>
<feature type="compositionally biased region" description="Basic and acidic residues" evidence="1">
    <location>
        <begin position="111"/>
        <end position="126"/>
    </location>
</feature>
<dbReference type="KEGG" id="mng:MNEG_11187"/>
<dbReference type="GeneID" id="25728424"/>
<evidence type="ECO:0000313" key="3">
    <source>
        <dbReference type="Proteomes" id="UP000054498"/>
    </source>
</evidence>
<name>A0A0D2JAK7_9CHLO</name>
<feature type="region of interest" description="Disordered" evidence="1">
    <location>
        <begin position="99"/>
        <end position="126"/>
    </location>
</feature>
<dbReference type="OrthoDB" id="10416004at2759"/>
<organism evidence="2 3">
    <name type="scientific">Monoraphidium neglectum</name>
    <dbReference type="NCBI Taxonomy" id="145388"/>
    <lineage>
        <taxon>Eukaryota</taxon>
        <taxon>Viridiplantae</taxon>
        <taxon>Chlorophyta</taxon>
        <taxon>core chlorophytes</taxon>
        <taxon>Chlorophyceae</taxon>
        <taxon>CS clade</taxon>
        <taxon>Sphaeropleales</taxon>
        <taxon>Selenastraceae</taxon>
        <taxon>Monoraphidium</taxon>
    </lineage>
</organism>
<dbReference type="Gene3D" id="1.10.287.1490">
    <property type="match status" value="1"/>
</dbReference>
<sequence>MAATAASGTRKAVGAVAAALGLGYGAYYASQAGVVRSLEKEREDLETKVFVFQGKSRRAESDSQETEALIAALRQQSDLDAAAASEISAQLDDLRSQVQQLEAQQQQRAESAARSKQEAAEAAARLERLRQDAQRFKADAAEADRALGAAAAAVAEARRRVANPLRHPALQRWRGGGQ</sequence>
<keyword evidence="3" id="KW-1185">Reference proteome</keyword>
<proteinExistence type="predicted"/>
<reference evidence="2 3" key="1">
    <citation type="journal article" date="2013" name="BMC Genomics">
        <title>Reconstruction of the lipid metabolism for the microalga Monoraphidium neglectum from its genome sequence reveals characteristics suitable for biofuel production.</title>
        <authorList>
            <person name="Bogen C."/>
            <person name="Al-Dilaimi A."/>
            <person name="Albersmeier A."/>
            <person name="Wichmann J."/>
            <person name="Grundmann M."/>
            <person name="Rupp O."/>
            <person name="Lauersen K.J."/>
            <person name="Blifernez-Klassen O."/>
            <person name="Kalinowski J."/>
            <person name="Goesmann A."/>
            <person name="Mussgnug J.H."/>
            <person name="Kruse O."/>
        </authorList>
    </citation>
    <scope>NUCLEOTIDE SEQUENCE [LARGE SCALE GENOMIC DNA]</scope>
    <source>
        <strain evidence="2 3">SAG 48.87</strain>
    </source>
</reference>
<protein>
    <submittedName>
        <fullName evidence="2">Uncharacterized protein</fullName>
    </submittedName>
</protein>
<dbReference type="AlphaFoldDB" id="A0A0D2JAK7"/>
<dbReference type="Proteomes" id="UP000054498">
    <property type="component" value="Unassembled WGS sequence"/>
</dbReference>
<dbReference type="EMBL" id="KK102850">
    <property type="protein sequence ID" value="KIY96772.1"/>
    <property type="molecule type" value="Genomic_DNA"/>
</dbReference>